<dbReference type="SUPFAM" id="SSF54534">
    <property type="entry name" value="FKBP-like"/>
    <property type="match status" value="1"/>
</dbReference>
<evidence type="ECO:0000256" key="6">
    <source>
        <dbReference type="ARBA" id="ARBA00023110"/>
    </source>
</evidence>
<dbReference type="GO" id="GO:0003755">
    <property type="term" value="F:peptidyl-prolyl cis-trans isomerase activity"/>
    <property type="evidence" value="ECO:0007669"/>
    <property type="project" value="UniProtKB-UniRule"/>
</dbReference>
<evidence type="ECO:0000256" key="14">
    <source>
        <dbReference type="RuleBase" id="RU003914"/>
    </source>
</evidence>
<dbReference type="InterPro" id="IPR036611">
    <property type="entry name" value="Trigger_fac_ribosome-bd_sf"/>
</dbReference>
<dbReference type="InterPro" id="IPR001179">
    <property type="entry name" value="PPIase_FKBP_dom"/>
</dbReference>
<evidence type="ECO:0000256" key="8">
    <source>
        <dbReference type="ARBA" id="ARBA00023235"/>
    </source>
</evidence>
<evidence type="ECO:0000256" key="3">
    <source>
        <dbReference type="ARBA" id="ARBA00013194"/>
    </source>
</evidence>
<dbReference type="EMBL" id="QQRQ01000004">
    <property type="protein sequence ID" value="RFT07064.1"/>
    <property type="molecule type" value="Genomic_DNA"/>
</dbReference>
<evidence type="ECO:0000256" key="9">
    <source>
        <dbReference type="ARBA" id="ARBA00023306"/>
    </source>
</evidence>
<keyword evidence="18" id="KW-1185">Reference proteome</keyword>
<dbReference type="Gene3D" id="3.30.70.1050">
    <property type="entry name" value="Trigger factor ribosome-binding domain"/>
    <property type="match status" value="1"/>
</dbReference>
<feature type="domain" description="PPIase FKBP-type" evidence="16">
    <location>
        <begin position="163"/>
        <end position="223"/>
    </location>
</feature>
<keyword evidence="7 12" id="KW-0143">Chaperone</keyword>
<organism evidence="17 18">
    <name type="scientific">Evtepia gabavorous</name>
    <dbReference type="NCBI Taxonomy" id="2211183"/>
    <lineage>
        <taxon>Bacteria</taxon>
        <taxon>Bacillati</taxon>
        <taxon>Bacillota</taxon>
        <taxon>Clostridia</taxon>
        <taxon>Eubacteriales</taxon>
        <taxon>Evtepia</taxon>
    </lineage>
</organism>
<dbReference type="NCBIfam" id="TIGR00115">
    <property type="entry name" value="tig"/>
    <property type="match status" value="1"/>
</dbReference>
<dbReference type="InterPro" id="IPR008880">
    <property type="entry name" value="Trigger_fac_C"/>
</dbReference>
<keyword evidence="6 12" id="KW-0697">Rotamase</keyword>
<dbReference type="FunFam" id="3.10.50.40:FF:000001">
    <property type="entry name" value="Trigger factor"/>
    <property type="match status" value="1"/>
</dbReference>
<dbReference type="Proteomes" id="UP000260649">
    <property type="component" value="Unassembled WGS sequence"/>
</dbReference>
<dbReference type="InterPro" id="IPR005215">
    <property type="entry name" value="Trig_fac"/>
</dbReference>
<evidence type="ECO:0000256" key="7">
    <source>
        <dbReference type="ARBA" id="ARBA00023186"/>
    </source>
</evidence>
<dbReference type="EC" id="5.2.1.8" evidence="3 12"/>
<feature type="compositionally biased region" description="Basic and acidic residues" evidence="15">
    <location>
        <begin position="465"/>
        <end position="479"/>
    </location>
</feature>
<evidence type="ECO:0000256" key="4">
    <source>
        <dbReference type="ARBA" id="ARBA00016902"/>
    </source>
</evidence>
<evidence type="ECO:0000256" key="10">
    <source>
        <dbReference type="ARBA" id="ARBA00024849"/>
    </source>
</evidence>
<reference evidence="17 18" key="1">
    <citation type="submission" date="2018-07" db="EMBL/GenBank/DDBJ databases">
        <title>GABA Modulating Bacteria of the Human Gut Microbiota.</title>
        <authorList>
            <person name="Strandwitz P."/>
            <person name="Kim K.H."/>
            <person name="Terekhova D."/>
            <person name="Liu J.K."/>
            <person name="Sharma A."/>
            <person name="Levering J."/>
            <person name="Mcdonald D."/>
            <person name="Dietrich D."/>
            <person name="Ramadhar T.R."/>
            <person name="Lekbua A."/>
            <person name="Mroue N."/>
            <person name="Liston C."/>
            <person name="Stewart E.J."/>
            <person name="Dubin M.J."/>
            <person name="Zengler K."/>
            <person name="Knight R."/>
            <person name="Gilbert J.A."/>
            <person name="Clardy J."/>
            <person name="Lewis K."/>
        </authorList>
    </citation>
    <scope>NUCLEOTIDE SEQUENCE [LARGE SCALE GENOMIC DNA]</scope>
    <source>
        <strain evidence="17 18">KLE1738</strain>
    </source>
</reference>
<comment type="catalytic activity">
    <reaction evidence="1 12 13">
        <text>[protein]-peptidylproline (omega=180) = [protein]-peptidylproline (omega=0)</text>
        <dbReference type="Rhea" id="RHEA:16237"/>
        <dbReference type="Rhea" id="RHEA-COMP:10747"/>
        <dbReference type="Rhea" id="RHEA-COMP:10748"/>
        <dbReference type="ChEBI" id="CHEBI:83833"/>
        <dbReference type="ChEBI" id="CHEBI:83834"/>
        <dbReference type="EC" id="5.2.1.8"/>
    </reaction>
</comment>
<dbReference type="GO" id="GO:0044183">
    <property type="term" value="F:protein folding chaperone"/>
    <property type="evidence" value="ECO:0007669"/>
    <property type="project" value="TreeGrafter"/>
</dbReference>
<keyword evidence="9 12" id="KW-0131">Cell cycle</keyword>
<feature type="region of interest" description="Disordered" evidence="15">
    <location>
        <begin position="439"/>
        <end position="514"/>
    </location>
</feature>
<keyword evidence="12" id="KW-0963">Cytoplasm</keyword>
<dbReference type="GO" id="GO:0043335">
    <property type="term" value="P:protein unfolding"/>
    <property type="evidence" value="ECO:0007669"/>
    <property type="project" value="TreeGrafter"/>
</dbReference>
<dbReference type="Pfam" id="PF05698">
    <property type="entry name" value="Trigger_C"/>
    <property type="match status" value="1"/>
</dbReference>
<dbReference type="PANTHER" id="PTHR30560">
    <property type="entry name" value="TRIGGER FACTOR CHAPERONE AND PEPTIDYL-PROLYL CIS/TRANS ISOMERASE"/>
    <property type="match status" value="1"/>
</dbReference>
<dbReference type="SUPFAM" id="SSF109998">
    <property type="entry name" value="Triger factor/SurA peptide-binding domain-like"/>
    <property type="match status" value="1"/>
</dbReference>
<dbReference type="PROSITE" id="PS50059">
    <property type="entry name" value="FKBP_PPIASE"/>
    <property type="match status" value="1"/>
</dbReference>
<keyword evidence="5 12" id="KW-0132">Cell division</keyword>
<dbReference type="PANTHER" id="PTHR30560:SF3">
    <property type="entry name" value="TRIGGER FACTOR-LIKE PROTEIN TIG, CHLOROPLASTIC"/>
    <property type="match status" value="1"/>
</dbReference>
<dbReference type="GO" id="GO:0051301">
    <property type="term" value="P:cell division"/>
    <property type="evidence" value="ECO:0007669"/>
    <property type="project" value="UniProtKB-KW"/>
</dbReference>
<evidence type="ECO:0000256" key="11">
    <source>
        <dbReference type="ARBA" id="ARBA00029986"/>
    </source>
</evidence>
<name>A0A3E2B510_9FIRM</name>
<dbReference type="Pfam" id="PF05697">
    <property type="entry name" value="Trigger_N"/>
    <property type="match status" value="1"/>
</dbReference>
<sequence>MNVKSVVENKEKFEVELTIEVGQEEFEAGLDKAYRKNRGSISVPGFRKGKAPRKVIEGMYGAGVFYEDAIEEIYPQACMQAIEEKGLDSVAPPRVEITDLGKEGFTFKAIVTVRPVITLKQYKGLEADKVLPTVTDAAVDNELKQYVDRATQLEPVDRAAEMGDSMVMDYEGVKDGVPFEGGSAKGYELALGSHTFIPGFEEQVVGMKAGEEKTIDLTFPEDYHAKDLAGQPVQFKVKCVEVKEKKVPAIDDEFAKDVSEFETLAEFKEDLKQKIVDRNMAQSEAKFRQALLAQLCEQVDIELPEAMVETQIDRLMDSYASRLEQQGISLELYLQYMQMSTDKLREDLKEAAVTQIKQQLALDAVVAAEEIVVSDEDVEEEVKKAAANLNVPYERVTEGLDREALKVDLARDRAMAAVAVAAKPNLIAADAEDGEIKLTEVTKDEEKAAEETEAKPKKRTTKAKAKTEETAEDGEEKKPAAKKPRAKKTTAEGEEAPKKTTTRKKKAEEPKGEE</sequence>
<dbReference type="SUPFAM" id="SSF102735">
    <property type="entry name" value="Trigger factor ribosome-binding domain"/>
    <property type="match status" value="1"/>
</dbReference>
<dbReference type="GO" id="GO:0051083">
    <property type="term" value="P:'de novo' cotranslational protein folding"/>
    <property type="evidence" value="ECO:0007669"/>
    <property type="project" value="TreeGrafter"/>
</dbReference>
<evidence type="ECO:0000256" key="15">
    <source>
        <dbReference type="SAM" id="MobiDB-lite"/>
    </source>
</evidence>
<dbReference type="GO" id="GO:0015031">
    <property type="term" value="P:protein transport"/>
    <property type="evidence" value="ECO:0007669"/>
    <property type="project" value="UniProtKB-UniRule"/>
</dbReference>
<evidence type="ECO:0000259" key="16">
    <source>
        <dbReference type="PROSITE" id="PS50059"/>
    </source>
</evidence>
<feature type="compositionally biased region" description="Basic and acidic residues" evidence="15">
    <location>
        <begin position="489"/>
        <end position="498"/>
    </location>
</feature>
<dbReference type="GeneID" id="97994801"/>
<dbReference type="Gene3D" id="3.10.50.40">
    <property type="match status" value="1"/>
</dbReference>
<dbReference type="Gene3D" id="1.10.3120.10">
    <property type="entry name" value="Trigger factor, C-terminal domain"/>
    <property type="match status" value="1"/>
</dbReference>
<dbReference type="GO" id="GO:0043022">
    <property type="term" value="F:ribosome binding"/>
    <property type="evidence" value="ECO:0007669"/>
    <property type="project" value="TreeGrafter"/>
</dbReference>
<dbReference type="InterPro" id="IPR027304">
    <property type="entry name" value="Trigger_fact/SurA_dom_sf"/>
</dbReference>
<evidence type="ECO:0000313" key="17">
    <source>
        <dbReference type="EMBL" id="RFT07064.1"/>
    </source>
</evidence>
<comment type="similarity">
    <text evidence="2 12 14">Belongs to the FKBP-type PPIase family. Tig subfamily.</text>
</comment>
<evidence type="ECO:0000256" key="5">
    <source>
        <dbReference type="ARBA" id="ARBA00022618"/>
    </source>
</evidence>
<dbReference type="InterPro" id="IPR037041">
    <property type="entry name" value="Trigger_fac_C_sf"/>
</dbReference>
<feature type="compositionally biased region" description="Basic and acidic residues" evidence="15">
    <location>
        <begin position="439"/>
        <end position="455"/>
    </location>
</feature>
<comment type="domain">
    <text evidence="12">Consists of 3 domains; the N-terminus binds the ribosome, the middle domain has PPIase activity, while the C-terminus has intrinsic chaperone activity on its own.</text>
</comment>
<evidence type="ECO:0000256" key="13">
    <source>
        <dbReference type="PROSITE-ProRule" id="PRU00277"/>
    </source>
</evidence>
<dbReference type="AlphaFoldDB" id="A0A3E2B510"/>
<dbReference type="InterPro" id="IPR008881">
    <property type="entry name" value="Trigger_fac_ribosome-bd_bac"/>
</dbReference>
<evidence type="ECO:0000313" key="18">
    <source>
        <dbReference type="Proteomes" id="UP000260649"/>
    </source>
</evidence>
<evidence type="ECO:0000256" key="2">
    <source>
        <dbReference type="ARBA" id="ARBA00005464"/>
    </source>
</evidence>
<gene>
    <name evidence="12" type="primary">tig</name>
    <name evidence="17" type="ORF">DV520_03465</name>
</gene>
<dbReference type="InterPro" id="IPR046357">
    <property type="entry name" value="PPIase_dom_sf"/>
</dbReference>
<comment type="function">
    <text evidence="10 12">Involved in protein export. Acts as a chaperone by maintaining the newly synthesized protein in an open conformation. Functions as a peptidyl-prolyl cis-trans isomerase.</text>
</comment>
<proteinExistence type="inferred from homology"/>
<protein>
    <recommendedName>
        <fullName evidence="4 12">Trigger factor</fullName>
        <shortName evidence="12">TF</shortName>
        <ecNumber evidence="3 12">5.2.1.8</ecNumber>
    </recommendedName>
    <alternativeName>
        <fullName evidence="11 12">PPIase</fullName>
    </alternativeName>
</protein>
<dbReference type="HAMAP" id="MF_00303">
    <property type="entry name" value="Trigger_factor_Tig"/>
    <property type="match status" value="1"/>
</dbReference>
<dbReference type="OrthoDB" id="9767721at2"/>
<dbReference type="Pfam" id="PF00254">
    <property type="entry name" value="FKBP_C"/>
    <property type="match status" value="1"/>
</dbReference>
<dbReference type="GO" id="GO:0005737">
    <property type="term" value="C:cytoplasm"/>
    <property type="evidence" value="ECO:0007669"/>
    <property type="project" value="UniProtKB-SubCell"/>
</dbReference>
<keyword evidence="8 12" id="KW-0413">Isomerase</keyword>
<comment type="caution">
    <text evidence="17">The sequence shown here is derived from an EMBL/GenBank/DDBJ whole genome shotgun (WGS) entry which is preliminary data.</text>
</comment>
<dbReference type="RefSeq" id="WP_117141810.1">
    <property type="nucleotide sequence ID" value="NZ_CAKXKJ010000001.1"/>
</dbReference>
<evidence type="ECO:0000256" key="1">
    <source>
        <dbReference type="ARBA" id="ARBA00000971"/>
    </source>
</evidence>
<comment type="subcellular location">
    <subcellularLocation>
        <location evidence="12">Cytoplasm</location>
    </subcellularLocation>
    <text evidence="12">About half TF is bound to the ribosome near the polypeptide exit tunnel while the other half is free in the cytoplasm.</text>
</comment>
<accession>A0A3E2B510</accession>
<evidence type="ECO:0000256" key="12">
    <source>
        <dbReference type="HAMAP-Rule" id="MF_00303"/>
    </source>
</evidence>